<evidence type="ECO:0000313" key="2">
    <source>
        <dbReference type="Proteomes" id="UP000000536"/>
    </source>
</evidence>
<dbReference type="AlphaFoldDB" id="Q5JEA1"/>
<reference evidence="1 2" key="1">
    <citation type="journal article" date="2005" name="Genome Res.">
        <title>Complete genome sequence of the hyperthermophilic archaeon Thermococcus kodakaraensis KOD1 and comparison with Pyrococcus genomes.</title>
        <authorList>
            <person name="Fukui T."/>
            <person name="Atomi H."/>
            <person name="Kanai T."/>
            <person name="Matsumi R."/>
            <person name="Fujiwara S."/>
            <person name="Imanaka T."/>
        </authorList>
    </citation>
    <scope>NUCLEOTIDE SEQUENCE [LARGE SCALE GENOMIC DNA]</scope>
    <source>
        <strain evidence="2">ATCC BAA-918 / JCM 12380 / KOD1</strain>
    </source>
</reference>
<dbReference type="PATRIC" id="fig|69014.16.peg.1130"/>
<protein>
    <submittedName>
        <fullName evidence="1">Uncharacterized protein</fullName>
    </submittedName>
</protein>
<name>Q5JEA1_THEKO</name>
<dbReference type="InParanoid" id="Q5JEA1"/>
<dbReference type="STRING" id="69014.TK1154"/>
<gene>
    <name evidence="1" type="ordered locus">TK1154</name>
</gene>
<dbReference type="eggNOG" id="arCOG10069">
    <property type="taxonomic scope" value="Archaea"/>
</dbReference>
<dbReference type="OrthoDB" id="90250at2157"/>
<dbReference type="KEGG" id="tko:TK1154"/>
<organism evidence="1 2">
    <name type="scientific">Thermococcus kodakarensis (strain ATCC BAA-918 / JCM 12380 / KOD1)</name>
    <name type="common">Pyrococcus kodakaraensis (strain KOD1)</name>
    <dbReference type="NCBI Taxonomy" id="69014"/>
    <lineage>
        <taxon>Archaea</taxon>
        <taxon>Methanobacteriati</taxon>
        <taxon>Methanobacteriota</taxon>
        <taxon>Thermococci</taxon>
        <taxon>Thermococcales</taxon>
        <taxon>Thermococcaceae</taxon>
        <taxon>Thermococcus</taxon>
    </lineage>
</organism>
<dbReference type="RefSeq" id="WP_011250105.1">
    <property type="nucleotide sequence ID" value="NC_006624.1"/>
</dbReference>
<keyword evidence="2" id="KW-1185">Reference proteome</keyword>
<dbReference type="EMBL" id="AP006878">
    <property type="protein sequence ID" value="BAD85343.1"/>
    <property type="molecule type" value="Genomic_DNA"/>
</dbReference>
<evidence type="ECO:0000313" key="1">
    <source>
        <dbReference type="EMBL" id="BAD85343.1"/>
    </source>
</evidence>
<dbReference type="EnsemblBacteria" id="BAD85343">
    <property type="protein sequence ID" value="BAD85343"/>
    <property type="gene ID" value="TK1154"/>
</dbReference>
<dbReference type="HOGENOM" id="CLU_2366370_0_0_2"/>
<accession>Q5JEA1</accession>
<dbReference type="GeneID" id="78447670"/>
<proteinExistence type="predicted"/>
<sequence length="93" mass="10597">MQRLRKKPKWVTGLRPRLETLFSERAIGEGLLVGRGTIRGDMVEVTQLKFSGGRVKKPIVEVEGNELRFIYPIKNGESLEGIYYSLMGFLSRV</sequence>
<dbReference type="Proteomes" id="UP000000536">
    <property type="component" value="Chromosome"/>
</dbReference>